<evidence type="ECO:0000256" key="4">
    <source>
        <dbReference type="SAM" id="MobiDB-lite"/>
    </source>
</evidence>
<evidence type="ECO:0000313" key="7">
    <source>
        <dbReference type="Proteomes" id="UP000015101"/>
    </source>
</evidence>
<dbReference type="KEGG" id="hro:HELRODRAFT_181777"/>
<feature type="compositionally biased region" description="Low complexity" evidence="4">
    <location>
        <begin position="50"/>
        <end position="59"/>
    </location>
</feature>
<comment type="similarity">
    <text evidence="2">Belongs to the SLX9 family.</text>
</comment>
<feature type="compositionally biased region" description="Basic residues" evidence="4">
    <location>
        <begin position="1"/>
        <end position="13"/>
    </location>
</feature>
<evidence type="ECO:0000313" key="6">
    <source>
        <dbReference type="EnsemblMetazoa" id="HelroP181777"/>
    </source>
</evidence>
<feature type="compositionally biased region" description="Basic and acidic residues" evidence="4">
    <location>
        <begin position="105"/>
        <end position="115"/>
    </location>
</feature>
<dbReference type="GO" id="GO:0005730">
    <property type="term" value="C:nucleolus"/>
    <property type="evidence" value="ECO:0007669"/>
    <property type="project" value="UniProtKB-SubCell"/>
</dbReference>
<dbReference type="CTD" id="20208212"/>
<dbReference type="InParanoid" id="T1FHB3"/>
<dbReference type="HOGENOM" id="CLU_1066651_0_0_1"/>
<accession>T1FHB3</accession>
<feature type="region of interest" description="Disordered" evidence="4">
    <location>
        <begin position="1"/>
        <end position="74"/>
    </location>
</feature>
<name>T1FHB3_HELRO</name>
<evidence type="ECO:0000256" key="2">
    <source>
        <dbReference type="ARBA" id="ARBA00011022"/>
    </source>
</evidence>
<dbReference type="GeneID" id="20208212"/>
<evidence type="ECO:0000313" key="5">
    <source>
        <dbReference type="EMBL" id="ESN92155.1"/>
    </source>
</evidence>
<feature type="region of interest" description="Disordered" evidence="4">
    <location>
        <begin position="105"/>
        <end position="125"/>
    </location>
</feature>
<sequence>MGKIRIPKRRFRKTKDSTTNSCNNASGHFDDRDDDNDDDGRSEVQRMDISSVCLSQKSSKSGRKYSASVCSKHSTTKKPAFTNIFDKLDIDVNELTKDLEYSVKHQLSGKDKEDGGQPDPDYDENFDMRSAVTSKSLKGLGLKKVDKRKLRHEVWLKKMNIIKSHVKESKEKKNREETAIVGDMKPLDDALPTLDWLMNNQKLACKRREPKIRGIKKQKVVQREMNEGIAFYRSILHHPAYKSNPIQMIAEQLKSRIEQNE</sequence>
<dbReference type="RefSeq" id="XP_009029803.1">
    <property type="nucleotide sequence ID" value="XM_009031555.1"/>
</dbReference>
<evidence type="ECO:0000256" key="1">
    <source>
        <dbReference type="ARBA" id="ARBA00004604"/>
    </source>
</evidence>
<feature type="compositionally biased region" description="Polar residues" evidence="4">
    <location>
        <begin position="17"/>
        <end position="26"/>
    </location>
</feature>
<dbReference type="PANTHER" id="PTHR31109">
    <property type="entry name" value="PROTEIN FAM207A"/>
    <property type="match status" value="1"/>
</dbReference>
<dbReference type="FunCoup" id="T1FHB3">
    <property type="interactions" value="643"/>
</dbReference>
<gene>
    <name evidence="6" type="primary">20208212</name>
    <name evidence="5" type="ORF">HELRODRAFT_181777</name>
</gene>
<reference evidence="5 7" key="2">
    <citation type="journal article" date="2013" name="Nature">
        <title>Insights into bilaterian evolution from three spiralian genomes.</title>
        <authorList>
            <person name="Simakov O."/>
            <person name="Marletaz F."/>
            <person name="Cho S.J."/>
            <person name="Edsinger-Gonzales E."/>
            <person name="Havlak P."/>
            <person name="Hellsten U."/>
            <person name="Kuo D.H."/>
            <person name="Larsson T."/>
            <person name="Lv J."/>
            <person name="Arendt D."/>
            <person name="Savage R."/>
            <person name="Osoegawa K."/>
            <person name="de Jong P."/>
            <person name="Grimwood J."/>
            <person name="Chapman J.A."/>
            <person name="Shapiro H."/>
            <person name="Aerts A."/>
            <person name="Otillar R.P."/>
            <person name="Terry A.Y."/>
            <person name="Boore J.L."/>
            <person name="Grigoriev I.V."/>
            <person name="Lindberg D.R."/>
            <person name="Seaver E.C."/>
            <person name="Weisblat D.A."/>
            <person name="Putnam N.H."/>
            <person name="Rokhsar D.S."/>
        </authorList>
    </citation>
    <scope>NUCLEOTIDE SEQUENCE</scope>
</reference>
<dbReference type="GO" id="GO:0030686">
    <property type="term" value="C:90S preribosome"/>
    <property type="evidence" value="ECO:0007669"/>
    <property type="project" value="InterPro"/>
</dbReference>
<evidence type="ECO:0000256" key="3">
    <source>
        <dbReference type="ARBA" id="ARBA00023242"/>
    </source>
</evidence>
<comment type="subcellular location">
    <subcellularLocation>
        <location evidence="1">Nucleus</location>
        <location evidence="1">Nucleolus</location>
    </subcellularLocation>
</comment>
<dbReference type="EMBL" id="KB097667">
    <property type="protein sequence ID" value="ESN92155.1"/>
    <property type="molecule type" value="Genomic_DNA"/>
</dbReference>
<dbReference type="EnsemblMetazoa" id="HelroT181777">
    <property type="protein sequence ID" value="HelroP181777"/>
    <property type="gene ID" value="HelroG181777"/>
</dbReference>
<reference evidence="7" key="1">
    <citation type="submission" date="2012-12" db="EMBL/GenBank/DDBJ databases">
        <authorList>
            <person name="Hellsten U."/>
            <person name="Grimwood J."/>
            <person name="Chapman J.A."/>
            <person name="Shapiro H."/>
            <person name="Aerts A."/>
            <person name="Otillar R.P."/>
            <person name="Terry A.Y."/>
            <person name="Boore J.L."/>
            <person name="Simakov O."/>
            <person name="Marletaz F."/>
            <person name="Cho S.-J."/>
            <person name="Edsinger-Gonzales E."/>
            <person name="Havlak P."/>
            <person name="Kuo D.-H."/>
            <person name="Larsson T."/>
            <person name="Lv J."/>
            <person name="Arendt D."/>
            <person name="Savage R."/>
            <person name="Osoegawa K."/>
            <person name="de Jong P."/>
            <person name="Lindberg D.R."/>
            <person name="Seaver E.C."/>
            <person name="Weisblat D.A."/>
            <person name="Putnam N.H."/>
            <person name="Grigoriev I.V."/>
            <person name="Rokhsar D.S."/>
        </authorList>
    </citation>
    <scope>NUCLEOTIDE SEQUENCE</scope>
</reference>
<dbReference type="eggNOG" id="ENOG502S25R">
    <property type="taxonomic scope" value="Eukaryota"/>
</dbReference>
<keyword evidence="7" id="KW-1185">Reference proteome</keyword>
<dbReference type="EMBL" id="AMQM01007806">
    <property type="status" value="NOT_ANNOTATED_CDS"/>
    <property type="molecule type" value="Genomic_DNA"/>
</dbReference>
<dbReference type="Proteomes" id="UP000015101">
    <property type="component" value="Unassembled WGS sequence"/>
</dbReference>
<proteinExistence type="inferred from homology"/>
<dbReference type="PANTHER" id="PTHR31109:SF2">
    <property type="entry name" value="RIBOSOME BIOGENESIS PROTEIN SLX9 HOMOLOG"/>
    <property type="match status" value="1"/>
</dbReference>
<keyword evidence="3" id="KW-0539">Nucleus</keyword>
<protein>
    <submittedName>
        <fullName evidence="5 6">Uncharacterized protein</fullName>
    </submittedName>
</protein>
<dbReference type="GO" id="GO:0000462">
    <property type="term" value="P:maturation of SSU-rRNA from tricistronic rRNA transcript (SSU-rRNA, 5.8S rRNA, LSU-rRNA)"/>
    <property type="evidence" value="ECO:0007669"/>
    <property type="project" value="InterPro"/>
</dbReference>
<dbReference type="AlphaFoldDB" id="T1FHB3"/>
<organism evidence="6 7">
    <name type="scientific">Helobdella robusta</name>
    <name type="common">Californian leech</name>
    <dbReference type="NCBI Taxonomy" id="6412"/>
    <lineage>
        <taxon>Eukaryota</taxon>
        <taxon>Metazoa</taxon>
        <taxon>Spiralia</taxon>
        <taxon>Lophotrochozoa</taxon>
        <taxon>Annelida</taxon>
        <taxon>Clitellata</taxon>
        <taxon>Hirudinea</taxon>
        <taxon>Rhynchobdellida</taxon>
        <taxon>Glossiphoniidae</taxon>
        <taxon>Helobdella</taxon>
    </lineage>
</organism>
<dbReference type="GO" id="GO:0030688">
    <property type="term" value="C:preribosome, small subunit precursor"/>
    <property type="evidence" value="ECO:0007669"/>
    <property type="project" value="InterPro"/>
</dbReference>
<dbReference type="Pfam" id="PF15341">
    <property type="entry name" value="SLX9"/>
    <property type="match status" value="1"/>
</dbReference>
<reference evidence="6" key="3">
    <citation type="submission" date="2015-06" db="UniProtKB">
        <authorList>
            <consortium name="EnsemblMetazoa"/>
        </authorList>
    </citation>
    <scope>IDENTIFICATION</scope>
</reference>
<dbReference type="InterPro" id="IPR028160">
    <property type="entry name" value="Slx9-like"/>
</dbReference>
<dbReference type="OrthoDB" id="18703at2759"/>